<dbReference type="GO" id="GO:0071555">
    <property type="term" value="P:cell wall organization"/>
    <property type="evidence" value="ECO:0007669"/>
    <property type="project" value="UniProtKB-KW"/>
</dbReference>
<feature type="transmembrane region" description="Helical" evidence="7">
    <location>
        <begin position="42"/>
        <end position="62"/>
    </location>
</feature>
<comment type="function">
    <text evidence="7">Functions as a peptidoglycan terminase that cleaves nascent peptidoglycan strands endolytically to terminate their elongation.</text>
</comment>
<dbReference type="PANTHER" id="PTHR30518:SF2">
    <property type="entry name" value="ENDOLYTIC MUREIN TRANSGLYCOSYLASE"/>
    <property type="match status" value="1"/>
</dbReference>
<gene>
    <name evidence="7 8" type="primary">mltG</name>
    <name evidence="8" type="ORF">EK0264_01170</name>
</gene>
<sequence>MSQDSDRHRESGVDGLGALIADDIEDQSRPRSERRRRRRRPLITLVAFIIVAAIVVFAVFFARDIINQFRDVPDYTGSGKEAVQVTVDPGDSLSDIAQKLVDADVVKSARAFTDAAEGNDAAKSIQPGTYQLKTQMKATLALDTLLGNGSKLTQTVTIIEGQTVAQTIAKLSEATGIPLADFEAALADRANLGIPAWVPADVPVLEGLISPGTYEFQPDDTALTILQSMVAHFTQRTADLGIEQKAAAVGLSPYDVLKVASLIETEIKIPDERSMAARVIYNRLAAGEALGIDASTAYGVGKKGNELTTADLQDPNNPYNLRIVPGLPPTPISGFGDAAVEAALNPAEGTWKWYVVNSADGTHTFVSTYEEFLAARQVCQQNGWC</sequence>
<dbReference type="NCBIfam" id="TIGR00247">
    <property type="entry name" value="endolytic transglycosylase MltG"/>
    <property type="match status" value="1"/>
</dbReference>
<proteinExistence type="inferred from homology"/>
<dbReference type="Pfam" id="PF02618">
    <property type="entry name" value="YceG"/>
    <property type="match status" value="1"/>
</dbReference>
<dbReference type="KEGG" id="eke:EK0264_01170"/>
<keyword evidence="4 7" id="KW-0472">Membrane</keyword>
<comment type="similarity">
    <text evidence="7">Belongs to the transglycosylase MltG family.</text>
</comment>
<evidence type="ECO:0000256" key="2">
    <source>
        <dbReference type="ARBA" id="ARBA00022692"/>
    </source>
</evidence>
<reference evidence="8 9" key="1">
    <citation type="journal article" date="2018" name="Int. J. Syst. Evol. Microbiol.">
        <title>Epidermidibacterium keratini gen. nov., sp. nov., a member of the family Sporichthyaceae, isolated from keratin epidermis.</title>
        <authorList>
            <person name="Lee D.G."/>
            <person name="Trujillo M.E."/>
            <person name="Kang S."/>
            <person name="Nam J.J."/>
            <person name="Kim Y.J."/>
        </authorList>
    </citation>
    <scope>NUCLEOTIDE SEQUENCE [LARGE SCALE GENOMIC DNA]</scope>
    <source>
        <strain evidence="8 9">EPI-7</strain>
    </source>
</reference>
<comment type="subcellular location">
    <subcellularLocation>
        <location evidence="7">Cell membrane</location>
        <topology evidence="7">Single-pass membrane protein</topology>
    </subcellularLocation>
</comment>
<keyword evidence="1 7" id="KW-1003">Cell membrane</keyword>
<dbReference type="RefSeq" id="WP_159542138.1">
    <property type="nucleotide sequence ID" value="NZ_CP047156.1"/>
</dbReference>
<dbReference type="GO" id="GO:0008932">
    <property type="term" value="F:lytic endotransglycosylase activity"/>
    <property type="evidence" value="ECO:0007669"/>
    <property type="project" value="UniProtKB-UniRule"/>
</dbReference>
<accession>A0A7L4YIS6</accession>
<protein>
    <recommendedName>
        <fullName evidence="7">Endolytic murein transglycosylase</fullName>
        <ecNumber evidence="7">4.2.2.29</ecNumber>
    </recommendedName>
    <alternativeName>
        <fullName evidence="7">Peptidoglycan lytic transglycosylase</fullName>
    </alternativeName>
    <alternativeName>
        <fullName evidence="7">Peptidoglycan polymerization terminase</fullName>
    </alternativeName>
</protein>
<dbReference type="PANTHER" id="PTHR30518">
    <property type="entry name" value="ENDOLYTIC MUREIN TRANSGLYCOSYLASE"/>
    <property type="match status" value="1"/>
</dbReference>
<organism evidence="8 9">
    <name type="scientific">Epidermidibacterium keratini</name>
    <dbReference type="NCBI Taxonomy" id="1891644"/>
    <lineage>
        <taxon>Bacteria</taxon>
        <taxon>Bacillati</taxon>
        <taxon>Actinomycetota</taxon>
        <taxon>Actinomycetes</taxon>
        <taxon>Sporichthyales</taxon>
        <taxon>Sporichthyaceae</taxon>
        <taxon>Epidermidibacterium</taxon>
    </lineage>
</organism>
<keyword evidence="9" id="KW-1185">Reference proteome</keyword>
<name>A0A7L4YIS6_9ACTN</name>
<evidence type="ECO:0000256" key="3">
    <source>
        <dbReference type="ARBA" id="ARBA00022989"/>
    </source>
</evidence>
<dbReference type="InterPro" id="IPR003770">
    <property type="entry name" value="MLTG-like"/>
</dbReference>
<dbReference type="Proteomes" id="UP000463857">
    <property type="component" value="Chromosome"/>
</dbReference>
<comment type="catalytic activity">
    <reaction evidence="7">
        <text>a peptidoglycan chain = a peptidoglycan chain with N-acetyl-1,6-anhydromuramyl-[peptide] at the reducing end + a peptidoglycan chain with N-acetylglucosamine at the non-reducing end.</text>
        <dbReference type="EC" id="4.2.2.29"/>
    </reaction>
</comment>
<dbReference type="InParanoid" id="A0A7L4YIS6"/>
<feature type="site" description="Important for catalytic activity" evidence="7">
    <location>
        <position position="266"/>
    </location>
</feature>
<dbReference type="GO" id="GO:0009252">
    <property type="term" value="P:peptidoglycan biosynthetic process"/>
    <property type="evidence" value="ECO:0007669"/>
    <property type="project" value="UniProtKB-UniRule"/>
</dbReference>
<evidence type="ECO:0000313" key="9">
    <source>
        <dbReference type="Proteomes" id="UP000463857"/>
    </source>
</evidence>
<dbReference type="AlphaFoldDB" id="A0A7L4YIS6"/>
<dbReference type="EC" id="4.2.2.29" evidence="7"/>
<evidence type="ECO:0000256" key="5">
    <source>
        <dbReference type="ARBA" id="ARBA00023239"/>
    </source>
</evidence>
<evidence type="ECO:0000256" key="6">
    <source>
        <dbReference type="ARBA" id="ARBA00023316"/>
    </source>
</evidence>
<dbReference type="HAMAP" id="MF_02065">
    <property type="entry name" value="MltG"/>
    <property type="match status" value="1"/>
</dbReference>
<keyword evidence="2 7" id="KW-0812">Transmembrane</keyword>
<dbReference type="Gene3D" id="3.30.1490.480">
    <property type="entry name" value="Endolytic murein transglycosylase"/>
    <property type="match status" value="1"/>
</dbReference>
<evidence type="ECO:0000256" key="4">
    <source>
        <dbReference type="ARBA" id="ARBA00023136"/>
    </source>
</evidence>
<evidence type="ECO:0000313" key="8">
    <source>
        <dbReference type="EMBL" id="QHB99047.1"/>
    </source>
</evidence>
<dbReference type="FunCoup" id="A0A7L4YIS6">
    <property type="interactions" value="4"/>
</dbReference>
<keyword evidence="6 7" id="KW-0961">Cell wall biogenesis/degradation</keyword>
<evidence type="ECO:0000256" key="1">
    <source>
        <dbReference type="ARBA" id="ARBA00022475"/>
    </source>
</evidence>
<dbReference type="OrthoDB" id="9814591at2"/>
<keyword evidence="5 7" id="KW-0456">Lyase</keyword>
<dbReference type="GO" id="GO:0005886">
    <property type="term" value="C:plasma membrane"/>
    <property type="evidence" value="ECO:0007669"/>
    <property type="project" value="UniProtKB-SubCell"/>
</dbReference>
<dbReference type="EMBL" id="CP047156">
    <property type="protein sequence ID" value="QHB99047.1"/>
    <property type="molecule type" value="Genomic_DNA"/>
</dbReference>
<evidence type="ECO:0000256" key="7">
    <source>
        <dbReference type="HAMAP-Rule" id="MF_02065"/>
    </source>
</evidence>
<keyword evidence="3 7" id="KW-1133">Transmembrane helix</keyword>